<dbReference type="InterPro" id="IPR001841">
    <property type="entry name" value="Znf_RING"/>
</dbReference>
<evidence type="ECO:0000256" key="1">
    <source>
        <dbReference type="ARBA" id="ARBA00007269"/>
    </source>
</evidence>
<evidence type="ECO:0000313" key="9">
    <source>
        <dbReference type="EMBL" id="ROT65215.1"/>
    </source>
</evidence>
<gene>
    <name evidence="9" type="ORF">C7M84_016836</name>
</gene>
<feature type="compositionally biased region" description="Basic and acidic residues" evidence="7">
    <location>
        <begin position="19"/>
        <end position="38"/>
    </location>
</feature>
<protein>
    <submittedName>
        <fullName evidence="9">Nuclear transcription factor, X-box binding-like 1</fullName>
    </submittedName>
</protein>
<keyword evidence="10" id="KW-1185">Reference proteome</keyword>
<dbReference type="GO" id="GO:0008270">
    <property type="term" value="F:zinc ion binding"/>
    <property type="evidence" value="ECO:0007669"/>
    <property type="project" value="UniProtKB-KW"/>
</dbReference>
<dbReference type="GO" id="GO:0000977">
    <property type="term" value="F:RNA polymerase II transcription regulatory region sequence-specific DNA binding"/>
    <property type="evidence" value="ECO:0007669"/>
    <property type="project" value="TreeGrafter"/>
</dbReference>
<evidence type="ECO:0000256" key="3">
    <source>
        <dbReference type="ARBA" id="ARBA00022737"/>
    </source>
</evidence>
<dbReference type="OrthoDB" id="536399at2759"/>
<dbReference type="STRING" id="6689.A0A423SLT8"/>
<dbReference type="PANTHER" id="PTHR12360:SF1">
    <property type="entry name" value="NF-X1-TYPE ZINC FINGER PROTEIN NFXL1"/>
    <property type="match status" value="1"/>
</dbReference>
<keyword evidence="5" id="KW-0862">Zinc</keyword>
<evidence type="ECO:0000256" key="4">
    <source>
        <dbReference type="ARBA" id="ARBA00022771"/>
    </source>
</evidence>
<proteinExistence type="inferred from homology"/>
<evidence type="ECO:0000256" key="2">
    <source>
        <dbReference type="ARBA" id="ARBA00022723"/>
    </source>
</evidence>
<keyword evidence="3" id="KW-0677">Repeat</keyword>
<comment type="similarity">
    <text evidence="1">Belongs to the NFX1 family.</text>
</comment>
<dbReference type="InterPro" id="IPR000967">
    <property type="entry name" value="Znf_NFX1"/>
</dbReference>
<feature type="domain" description="RING-type" evidence="8">
    <location>
        <begin position="111"/>
        <end position="174"/>
    </location>
</feature>
<dbReference type="InterPro" id="IPR034078">
    <property type="entry name" value="NFX1_fam"/>
</dbReference>
<name>A0A423SLT8_PENVA</name>
<dbReference type="SMART" id="SM00438">
    <property type="entry name" value="ZnF_NFX"/>
    <property type="match status" value="7"/>
</dbReference>
<dbReference type="CDD" id="cd06008">
    <property type="entry name" value="NF-X1-zinc-finger"/>
    <property type="match status" value="4"/>
</dbReference>
<keyword evidence="2" id="KW-0479">Metal-binding</keyword>
<dbReference type="Pfam" id="PF01422">
    <property type="entry name" value="zf-NF-X1"/>
    <property type="match status" value="8"/>
</dbReference>
<comment type="caution">
    <text evidence="9">The sequence shown here is derived from an EMBL/GenBank/DDBJ whole genome shotgun (WGS) entry which is preliminary data.</text>
</comment>
<accession>A0A423SLT8</accession>
<dbReference type="GO" id="GO:0005634">
    <property type="term" value="C:nucleus"/>
    <property type="evidence" value="ECO:0007669"/>
    <property type="project" value="InterPro"/>
</dbReference>
<sequence length="632" mass="71326">MPGGHQEKGKKIGAPGRGRGKEKPKEPNPEEEMKAGERKFATACKEIEERVKKYYDTHQFQDLQEDEDDDEEDLEEEGVLARVYSGYGEKREENRTQQYLQDAFKSGALVCLICIENIKRTEATWSCEECYCSFHMECVNKWAKDSIFQISEAQADDNQRVDKASIPWCCPKCRFQYGQSKIPSKYFCFCGKQMDPKFDPWLIPHSCGERCEKRLKPECGHTCLLLCHPGPCPPCPKMVENQCHCGQMPPQPRRCCSKNWSCGQTCSQMLSCQQHKCEEPCHPGKCKKCPRQSRQNCNCGAETSLRECADPNWQCGKACGKRLNCGHHLCQKICHSGDCGDCPLSGERRCPCGKTQHILPCTQQIPTCGDTCGKLLSCGIHFCAERCHRGACSQCLQFRVKKCRCGSKQKEMACSKELTCEIKCKNLRDCRRHTCNKKCCLGDCPRCEQPCGRTLTCRNHKCESRCHQGPCYPCTVIHTITCRCGKRKIRVPCGREKYTKPPKCSEPCRVPPTCHHPEREFHKCHQGNCPSCRLVCNLKLKCGHVCPAPCHDAVPVKVVDTSRRIGPWEPVAAPRIEIQKKPCPPCMSQQHVVASMRHHSGPAVICAHIAVDVNVDALLLAQTIHAKLSAMW</sequence>
<feature type="compositionally biased region" description="Basic and acidic residues" evidence="7">
    <location>
        <begin position="1"/>
        <end position="10"/>
    </location>
</feature>
<reference evidence="9 10" key="1">
    <citation type="submission" date="2018-04" db="EMBL/GenBank/DDBJ databases">
        <authorList>
            <person name="Zhang X."/>
            <person name="Yuan J."/>
            <person name="Li F."/>
            <person name="Xiang J."/>
        </authorList>
    </citation>
    <scope>NUCLEOTIDE SEQUENCE [LARGE SCALE GENOMIC DNA]</scope>
    <source>
        <tissue evidence="9">Muscle</tissue>
    </source>
</reference>
<dbReference type="GO" id="GO:0000981">
    <property type="term" value="F:DNA-binding transcription factor activity, RNA polymerase II-specific"/>
    <property type="evidence" value="ECO:0007669"/>
    <property type="project" value="TreeGrafter"/>
</dbReference>
<evidence type="ECO:0000256" key="6">
    <source>
        <dbReference type="PROSITE-ProRule" id="PRU00175"/>
    </source>
</evidence>
<feature type="region of interest" description="Disordered" evidence="7">
    <location>
        <begin position="1"/>
        <end position="38"/>
    </location>
</feature>
<reference evidence="9 10" key="2">
    <citation type="submission" date="2019-01" db="EMBL/GenBank/DDBJ databases">
        <title>The decoding of complex shrimp genome reveals the adaptation for benthos swimmer, frequently molting mechanism and breeding impact on genome.</title>
        <authorList>
            <person name="Sun Y."/>
            <person name="Gao Y."/>
            <person name="Yu Y."/>
        </authorList>
    </citation>
    <scope>NUCLEOTIDE SEQUENCE [LARGE SCALE GENOMIC DNA]</scope>
    <source>
        <tissue evidence="9">Muscle</tissue>
    </source>
</reference>
<dbReference type="PANTHER" id="PTHR12360">
    <property type="entry name" value="NUCLEAR TRANSCRIPTION FACTOR, X-BOX BINDING 1 NFX1"/>
    <property type="match status" value="1"/>
</dbReference>
<evidence type="ECO:0000256" key="7">
    <source>
        <dbReference type="SAM" id="MobiDB-lite"/>
    </source>
</evidence>
<dbReference type="PROSITE" id="PS50089">
    <property type="entry name" value="ZF_RING_2"/>
    <property type="match status" value="1"/>
</dbReference>
<evidence type="ECO:0000259" key="8">
    <source>
        <dbReference type="PROSITE" id="PS50089"/>
    </source>
</evidence>
<dbReference type="AlphaFoldDB" id="A0A423SLT8"/>
<evidence type="ECO:0000256" key="5">
    <source>
        <dbReference type="ARBA" id="ARBA00022833"/>
    </source>
</evidence>
<organism evidence="9 10">
    <name type="scientific">Penaeus vannamei</name>
    <name type="common">Whiteleg shrimp</name>
    <name type="synonym">Litopenaeus vannamei</name>
    <dbReference type="NCBI Taxonomy" id="6689"/>
    <lineage>
        <taxon>Eukaryota</taxon>
        <taxon>Metazoa</taxon>
        <taxon>Ecdysozoa</taxon>
        <taxon>Arthropoda</taxon>
        <taxon>Crustacea</taxon>
        <taxon>Multicrustacea</taxon>
        <taxon>Malacostraca</taxon>
        <taxon>Eumalacostraca</taxon>
        <taxon>Eucarida</taxon>
        <taxon>Decapoda</taxon>
        <taxon>Dendrobranchiata</taxon>
        <taxon>Penaeoidea</taxon>
        <taxon>Penaeidae</taxon>
        <taxon>Penaeus</taxon>
    </lineage>
</organism>
<evidence type="ECO:0000313" key="10">
    <source>
        <dbReference type="Proteomes" id="UP000283509"/>
    </source>
</evidence>
<keyword evidence="4 6" id="KW-0863">Zinc-finger</keyword>
<dbReference type="Proteomes" id="UP000283509">
    <property type="component" value="Unassembled WGS sequence"/>
</dbReference>
<dbReference type="CDD" id="cd16697">
    <property type="entry name" value="RING-CH-C4HC3_NFXL1"/>
    <property type="match status" value="1"/>
</dbReference>
<dbReference type="EMBL" id="QCYY01003119">
    <property type="protein sequence ID" value="ROT65215.1"/>
    <property type="molecule type" value="Genomic_DNA"/>
</dbReference>